<proteinExistence type="predicted"/>
<protein>
    <submittedName>
        <fullName evidence="1">CDP-glycerol glycerophosphotransferase family protein</fullName>
    </submittedName>
</protein>
<comment type="caution">
    <text evidence="1">The sequence shown here is derived from an EMBL/GenBank/DDBJ whole genome shotgun (WGS) entry which is preliminary data.</text>
</comment>
<dbReference type="RefSeq" id="WP_343781700.1">
    <property type="nucleotide sequence ID" value="NZ_BAAACZ010000005.1"/>
</dbReference>
<dbReference type="Gene3D" id="3.40.50.12580">
    <property type="match status" value="1"/>
</dbReference>
<evidence type="ECO:0000313" key="1">
    <source>
        <dbReference type="EMBL" id="GAA0454047.1"/>
    </source>
</evidence>
<dbReference type="EMBL" id="BAAACZ010000005">
    <property type="protein sequence ID" value="GAA0454047.1"/>
    <property type="molecule type" value="Genomic_DNA"/>
</dbReference>
<dbReference type="InterPro" id="IPR043148">
    <property type="entry name" value="TagF_C"/>
</dbReference>
<dbReference type="SUPFAM" id="SSF53756">
    <property type="entry name" value="UDP-Glycosyltransferase/glycogen phosphorylase"/>
    <property type="match status" value="1"/>
</dbReference>
<reference evidence="1 2" key="1">
    <citation type="journal article" date="2019" name="Int. J. Syst. Evol. Microbiol.">
        <title>The Global Catalogue of Microorganisms (GCM) 10K type strain sequencing project: providing services to taxonomists for standard genome sequencing and annotation.</title>
        <authorList>
            <consortium name="The Broad Institute Genomics Platform"/>
            <consortium name="The Broad Institute Genome Sequencing Center for Infectious Disease"/>
            <person name="Wu L."/>
            <person name="Ma J."/>
        </authorList>
    </citation>
    <scope>NUCLEOTIDE SEQUENCE [LARGE SCALE GENOMIC DNA]</scope>
    <source>
        <strain evidence="1 2">JCM 14193</strain>
    </source>
</reference>
<gene>
    <name evidence="1" type="ORF">GCM10008935_06080</name>
</gene>
<keyword evidence="2" id="KW-1185">Reference proteome</keyword>
<accession>A0ABN0ZNT8</accession>
<dbReference type="Pfam" id="PF02684">
    <property type="entry name" value="LpxB"/>
    <property type="match status" value="1"/>
</dbReference>
<dbReference type="Proteomes" id="UP001500740">
    <property type="component" value="Unassembled WGS sequence"/>
</dbReference>
<dbReference type="InterPro" id="IPR003835">
    <property type="entry name" value="Glyco_trans_19"/>
</dbReference>
<evidence type="ECO:0000313" key="2">
    <source>
        <dbReference type="Proteomes" id="UP001500740"/>
    </source>
</evidence>
<name>A0ABN0ZNT8_9BACI</name>
<sequence length="471" mass="54744">MDKHLYEQHYWTLYLDFLELFKNVKYKGYSLAYLCHFRSLIRKNDTLQAKLSKPSFSNQLNHPLKTGLEVQKRFNQFVKKHRALEIKPNSDGKVILHDVYNLLRFPSSTLNSQFNPNKTLMLQERSYKKNTKPKNIPIVYFDEFHEEASTDSKSIDKCLNKVKRIINHHQGHPLFNSTFQSTLNAQIKKIIYRIEESHKLFANVKTSCVIVPSTHYPETRTLVLVAAQFGIPTICMQHGIISGEFGYLPKIADIDAIYGSFEKDWYQQKGVQASGLKMIGHPRFDEVGNRKTISQIKFQRKLKLDRHKKTILIGVRSNSQLDEWRKFIKVISQSGQFNLILRDFPNKKSHLLQKEFPFIKSTKGIHLYDAIHHADAVVTYSSTIALESMLNNRPVFILNKSFPGYTGYYDQLGDLVQSDPEKLGELVVEYFSNRVKQKELNDSRQQFIKVAYPNQHILSGERLSELISRIS</sequence>
<organism evidence="1 2">
    <name type="scientific">Alkalibacillus silvisoli</name>
    <dbReference type="NCBI Taxonomy" id="392823"/>
    <lineage>
        <taxon>Bacteria</taxon>
        <taxon>Bacillati</taxon>
        <taxon>Bacillota</taxon>
        <taxon>Bacilli</taxon>
        <taxon>Bacillales</taxon>
        <taxon>Bacillaceae</taxon>
        <taxon>Alkalibacillus</taxon>
    </lineage>
</organism>